<dbReference type="AlphaFoldDB" id="A0A1R3X762"/>
<evidence type="ECO:0000313" key="3">
    <source>
        <dbReference type="Proteomes" id="UP000192455"/>
    </source>
</evidence>
<gene>
    <name evidence="2" type="ORF">SAMN05421849_2399</name>
</gene>
<sequence>MAAGGGGVNRYARQMILPEIGSEGQARIRGAHLLVVGAGGLGVPVVQYLAGAGIGRITLIDPDIVEESNLHRQPIYGPHVGRAKVRAAADVLRALNPQTRLVPLFEWLTPDNAPMLVAGADLVLDCADSFAVSYLLSDCCMAAGKPLISASVLGLAGYVGGFCGGAPSLRAVFPDLPENLATCATSGVLGPVVAMFGLLQAQMALALLIGLEPSPLGQLIRHEMPGFRSTAFRFDAAPEPEGPCHRFIAKSDLRTGDFVVDLRDEAEAPCPAAPGSRRMRVEDFGPSGPFPAPGQRAVLACRSGLRSWRAADRLRPHWDGEIVLLADPPPVSTGEDP</sequence>
<dbReference type="GO" id="GO:0016779">
    <property type="term" value="F:nucleotidyltransferase activity"/>
    <property type="evidence" value="ECO:0007669"/>
    <property type="project" value="UniProtKB-KW"/>
</dbReference>
<dbReference type="STRING" id="515897.SAMN05421849_2399"/>
<dbReference type="Gene3D" id="3.40.50.720">
    <property type="entry name" value="NAD(P)-binding Rossmann-like Domain"/>
    <property type="match status" value="1"/>
</dbReference>
<dbReference type="EMBL" id="FTPS01000002">
    <property type="protein sequence ID" value="SIT86745.1"/>
    <property type="molecule type" value="Genomic_DNA"/>
</dbReference>
<dbReference type="PANTHER" id="PTHR10953:SF102">
    <property type="entry name" value="ADENYLYLTRANSFERASE AND SULFURTRANSFERASE MOCS3"/>
    <property type="match status" value="1"/>
</dbReference>
<dbReference type="InterPro" id="IPR036873">
    <property type="entry name" value="Rhodanese-like_dom_sf"/>
</dbReference>
<name>A0A1R3X762_9RHOB</name>
<dbReference type="GO" id="GO:0002143">
    <property type="term" value="P:tRNA wobble position uridine thiolation"/>
    <property type="evidence" value="ECO:0007669"/>
    <property type="project" value="TreeGrafter"/>
</dbReference>
<keyword evidence="2" id="KW-0548">Nucleotidyltransferase</keyword>
<dbReference type="CDD" id="cd00757">
    <property type="entry name" value="ThiF_MoeB_HesA_family"/>
    <property type="match status" value="1"/>
</dbReference>
<proteinExistence type="predicted"/>
<dbReference type="GO" id="GO:0042292">
    <property type="term" value="F:URM1 activating enzyme activity"/>
    <property type="evidence" value="ECO:0007669"/>
    <property type="project" value="TreeGrafter"/>
</dbReference>
<keyword evidence="2" id="KW-0808">Transferase</keyword>
<dbReference type="SUPFAM" id="SSF69572">
    <property type="entry name" value="Activating enzymes of the ubiquitin-like proteins"/>
    <property type="match status" value="1"/>
</dbReference>
<dbReference type="RefSeq" id="WP_234967798.1">
    <property type="nucleotide sequence ID" value="NZ_FTPS01000002.1"/>
</dbReference>
<dbReference type="GO" id="GO:0032447">
    <property type="term" value="P:protein urmylation"/>
    <property type="evidence" value="ECO:0007669"/>
    <property type="project" value="TreeGrafter"/>
</dbReference>
<dbReference type="InterPro" id="IPR000594">
    <property type="entry name" value="ThiF_NAD_FAD-bd"/>
</dbReference>
<dbReference type="GO" id="GO:0005737">
    <property type="term" value="C:cytoplasm"/>
    <property type="evidence" value="ECO:0007669"/>
    <property type="project" value="TreeGrafter"/>
</dbReference>
<evidence type="ECO:0000313" key="2">
    <source>
        <dbReference type="EMBL" id="SIT86745.1"/>
    </source>
</evidence>
<dbReference type="Pfam" id="PF00899">
    <property type="entry name" value="ThiF"/>
    <property type="match status" value="1"/>
</dbReference>
<reference evidence="2 3" key="1">
    <citation type="submission" date="2017-01" db="EMBL/GenBank/DDBJ databases">
        <authorList>
            <person name="Mah S.A."/>
            <person name="Swanson W.J."/>
            <person name="Moy G.W."/>
            <person name="Vacquier V.D."/>
        </authorList>
    </citation>
    <scope>NUCLEOTIDE SEQUENCE [LARGE SCALE GENOMIC DNA]</scope>
    <source>
        <strain evidence="2 3">DSM 21219</strain>
    </source>
</reference>
<evidence type="ECO:0000259" key="1">
    <source>
        <dbReference type="Pfam" id="PF00899"/>
    </source>
</evidence>
<organism evidence="2 3">
    <name type="scientific">Pontibaca methylaminivorans</name>
    <dbReference type="NCBI Taxonomy" id="515897"/>
    <lineage>
        <taxon>Bacteria</taxon>
        <taxon>Pseudomonadati</taxon>
        <taxon>Pseudomonadota</taxon>
        <taxon>Alphaproteobacteria</taxon>
        <taxon>Rhodobacterales</taxon>
        <taxon>Roseobacteraceae</taxon>
        <taxon>Pontibaca</taxon>
    </lineage>
</organism>
<dbReference type="InterPro" id="IPR035985">
    <property type="entry name" value="Ubiquitin-activating_enz"/>
</dbReference>
<protein>
    <submittedName>
        <fullName evidence="2">Molybdopterin or thiamine biosynthesis adenylyltransferase</fullName>
    </submittedName>
</protein>
<dbReference type="PANTHER" id="PTHR10953">
    <property type="entry name" value="UBIQUITIN-ACTIVATING ENZYME E1"/>
    <property type="match status" value="1"/>
</dbReference>
<accession>A0A1R3X762</accession>
<dbReference type="InterPro" id="IPR045886">
    <property type="entry name" value="ThiF/MoeB/HesA"/>
</dbReference>
<dbReference type="GO" id="GO:0004792">
    <property type="term" value="F:thiosulfate-cyanide sulfurtransferase activity"/>
    <property type="evidence" value="ECO:0007669"/>
    <property type="project" value="TreeGrafter"/>
</dbReference>
<keyword evidence="3" id="KW-1185">Reference proteome</keyword>
<feature type="domain" description="THIF-type NAD/FAD binding fold" evidence="1">
    <location>
        <begin position="11"/>
        <end position="238"/>
    </location>
</feature>
<dbReference type="Proteomes" id="UP000192455">
    <property type="component" value="Unassembled WGS sequence"/>
</dbReference>
<dbReference type="SUPFAM" id="SSF52821">
    <property type="entry name" value="Rhodanese/Cell cycle control phosphatase"/>
    <property type="match status" value="1"/>
</dbReference>